<organism evidence="1 2">
    <name type="scientific">Phocoenobacter skyensis</name>
    <dbReference type="NCBI Taxonomy" id="97481"/>
    <lineage>
        <taxon>Bacteria</taxon>
        <taxon>Pseudomonadati</taxon>
        <taxon>Pseudomonadota</taxon>
        <taxon>Gammaproteobacteria</taxon>
        <taxon>Pasteurellales</taxon>
        <taxon>Pasteurellaceae</taxon>
        <taxon>Phocoenobacter</taxon>
    </lineage>
</organism>
<sequence>MMRNPIKNILILLFIFLFSKNISYCKDLGNSQSDWEKYGVKDKVKSYTTTKYTVKEVNGKIIKDKKLCSLYDCEYFLFDNKGNLLEKTVYDELNQPIFEEYYQYDNNGNKIAEHRYINGNINNGVSYKYNTNRDNIEEIQYLNSHILTKITRKYDINHNKIEENTYNVKGGLDYKYGYVYDINNNLIQKNIYRNNGSLEYKEIYQYDKNGNQINKKVVYTEGESKNYRIEYVYNSYGKQIKQVKYDANGSINYTFIYKYDDKNNMIQRSHYIKNNLNESKQDILVYQETSQYDVNRNIIKRTYYDTRYSVGSIDGNLISYFYKYDAKGNNIERYNQNTTNDNTQKLIYQYDQKGNKVSVVEYKNGIATYLTEITYYYF</sequence>
<reference evidence="2" key="1">
    <citation type="submission" date="2016-10" db="EMBL/GenBank/DDBJ databases">
        <authorList>
            <person name="Varghese N."/>
            <person name="Submissions S."/>
        </authorList>
    </citation>
    <scope>NUCLEOTIDE SEQUENCE [LARGE SCALE GENOMIC DNA]</scope>
    <source>
        <strain evidence="2">DSM 24204</strain>
    </source>
</reference>
<accession>A0A1H7UDP3</accession>
<protein>
    <recommendedName>
        <fullName evidence="3">YD repeat-containing protein</fullName>
    </recommendedName>
</protein>
<dbReference type="Gene3D" id="2.180.10.10">
    <property type="entry name" value="RHS repeat-associated core"/>
    <property type="match status" value="1"/>
</dbReference>
<proteinExistence type="predicted"/>
<dbReference type="EMBL" id="FOBN01000002">
    <property type="protein sequence ID" value="SEL95180.1"/>
    <property type="molecule type" value="Genomic_DNA"/>
</dbReference>
<evidence type="ECO:0008006" key="3">
    <source>
        <dbReference type="Google" id="ProtNLM"/>
    </source>
</evidence>
<evidence type="ECO:0000313" key="2">
    <source>
        <dbReference type="Proteomes" id="UP000198883"/>
    </source>
</evidence>
<name>A0A1H7UDP3_9PAST</name>
<dbReference type="AlphaFoldDB" id="A0A1H7UDP3"/>
<evidence type="ECO:0000313" key="1">
    <source>
        <dbReference type="EMBL" id="SEL95180.1"/>
    </source>
</evidence>
<gene>
    <name evidence="1" type="ORF">SAMN05444853_10230</name>
</gene>
<dbReference type="STRING" id="97481.SAMN05444853_10230"/>
<dbReference type="Proteomes" id="UP000198883">
    <property type="component" value="Unassembled WGS sequence"/>
</dbReference>